<evidence type="ECO:0000256" key="6">
    <source>
        <dbReference type="SAM" id="Phobius"/>
    </source>
</evidence>
<comment type="caution">
    <text evidence="7">The sequence shown here is derived from an EMBL/GenBank/DDBJ whole genome shotgun (WGS) entry which is preliminary data.</text>
</comment>
<dbReference type="PANTHER" id="PTHR30086:SF20">
    <property type="entry name" value="ARGININE EXPORTER PROTEIN ARGO-RELATED"/>
    <property type="match status" value="1"/>
</dbReference>
<dbReference type="Proteomes" id="UP000664795">
    <property type="component" value="Unassembled WGS sequence"/>
</dbReference>
<evidence type="ECO:0000256" key="5">
    <source>
        <dbReference type="ARBA" id="ARBA00023136"/>
    </source>
</evidence>
<comment type="subcellular location">
    <subcellularLocation>
        <location evidence="1">Cell membrane</location>
        <topology evidence="1">Multi-pass membrane protein</topology>
    </subcellularLocation>
</comment>
<dbReference type="AlphaFoldDB" id="A0A939G5F3"/>
<keyword evidence="2" id="KW-1003">Cell membrane</keyword>
<keyword evidence="3 6" id="KW-0812">Transmembrane</keyword>
<sequence length="204" mass="22112">MLYLFLLTCAISFLGSVPPSALSIALVQTTLTRGWWAAVLLALGGCVPEVLYGGLAAGGLTLLLPKYVWPIWLTYLPVLVLFIVGVATIRQRPIDSTALSPTGGSVSFGRGLLLSLISPQLLTFWSAVWLSLPGELVGVAGAPWAFALGAATGAFVLLMGYAWLATRYRHRLLHYLSNRWLNWLSGGFLIAMACWRLRGTMYNV</sequence>
<dbReference type="GO" id="GO:0005886">
    <property type="term" value="C:plasma membrane"/>
    <property type="evidence" value="ECO:0007669"/>
    <property type="project" value="UniProtKB-SubCell"/>
</dbReference>
<feature type="transmembrane region" description="Helical" evidence="6">
    <location>
        <begin position="180"/>
        <end position="197"/>
    </location>
</feature>
<gene>
    <name evidence="7" type="ORF">J2I48_17005</name>
</gene>
<keyword evidence="8" id="KW-1185">Reference proteome</keyword>
<evidence type="ECO:0000256" key="1">
    <source>
        <dbReference type="ARBA" id="ARBA00004651"/>
    </source>
</evidence>
<keyword evidence="5 6" id="KW-0472">Membrane</keyword>
<dbReference type="PANTHER" id="PTHR30086">
    <property type="entry name" value="ARGININE EXPORTER PROTEIN ARGO"/>
    <property type="match status" value="1"/>
</dbReference>
<feature type="transmembrane region" description="Helical" evidence="6">
    <location>
        <begin position="67"/>
        <end position="89"/>
    </location>
</feature>
<name>A0A939G5F3_9BACT</name>
<accession>A0A939G5F3</accession>
<reference evidence="7 8" key="1">
    <citation type="submission" date="2021-03" db="EMBL/GenBank/DDBJ databases">
        <title>Fibrella sp. HMF5036 genome sequencing and assembly.</title>
        <authorList>
            <person name="Kang H."/>
            <person name="Kim H."/>
            <person name="Bae S."/>
            <person name="Joh K."/>
        </authorList>
    </citation>
    <scope>NUCLEOTIDE SEQUENCE [LARGE SCALE GENOMIC DNA]</scope>
    <source>
        <strain evidence="7 8">HMF5036</strain>
    </source>
</reference>
<protein>
    <submittedName>
        <fullName evidence="7">LysE family transporter</fullName>
    </submittedName>
</protein>
<evidence type="ECO:0000256" key="2">
    <source>
        <dbReference type="ARBA" id="ARBA00022475"/>
    </source>
</evidence>
<proteinExistence type="predicted"/>
<evidence type="ECO:0000313" key="7">
    <source>
        <dbReference type="EMBL" id="MBO0932712.1"/>
    </source>
</evidence>
<feature type="transmembrane region" description="Helical" evidence="6">
    <location>
        <begin position="144"/>
        <end position="164"/>
    </location>
</feature>
<feature type="transmembrane region" description="Helical" evidence="6">
    <location>
        <begin position="109"/>
        <end position="132"/>
    </location>
</feature>
<feature type="transmembrane region" description="Helical" evidence="6">
    <location>
        <begin position="33"/>
        <end position="55"/>
    </location>
</feature>
<keyword evidence="4 6" id="KW-1133">Transmembrane helix</keyword>
<dbReference type="Pfam" id="PF01810">
    <property type="entry name" value="LysE"/>
    <property type="match status" value="1"/>
</dbReference>
<dbReference type="GO" id="GO:0015171">
    <property type="term" value="F:amino acid transmembrane transporter activity"/>
    <property type="evidence" value="ECO:0007669"/>
    <property type="project" value="TreeGrafter"/>
</dbReference>
<dbReference type="EMBL" id="JAFMYU010000014">
    <property type="protein sequence ID" value="MBO0932712.1"/>
    <property type="molecule type" value="Genomic_DNA"/>
</dbReference>
<evidence type="ECO:0000256" key="3">
    <source>
        <dbReference type="ARBA" id="ARBA00022692"/>
    </source>
</evidence>
<evidence type="ECO:0000256" key="4">
    <source>
        <dbReference type="ARBA" id="ARBA00022989"/>
    </source>
</evidence>
<dbReference type="InterPro" id="IPR001123">
    <property type="entry name" value="LeuE-type"/>
</dbReference>
<evidence type="ECO:0000313" key="8">
    <source>
        <dbReference type="Proteomes" id="UP000664795"/>
    </source>
</evidence>
<dbReference type="RefSeq" id="WP_207336678.1">
    <property type="nucleotide sequence ID" value="NZ_JAFMYU010000014.1"/>
</dbReference>
<organism evidence="7 8">
    <name type="scientific">Fibrella aquatilis</name>
    <dbReference type="NCBI Taxonomy" id="2817059"/>
    <lineage>
        <taxon>Bacteria</taxon>
        <taxon>Pseudomonadati</taxon>
        <taxon>Bacteroidota</taxon>
        <taxon>Cytophagia</taxon>
        <taxon>Cytophagales</taxon>
        <taxon>Spirosomataceae</taxon>
        <taxon>Fibrella</taxon>
    </lineage>
</organism>